<dbReference type="Pfam" id="PF13193">
    <property type="entry name" value="AMP-binding_C"/>
    <property type="match status" value="1"/>
</dbReference>
<dbReference type="PANTHER" id="PTHR43767:SF1">
    <property type="entry name" value="NONRIBOSOMAL PEPTIDE SYNTHASE PES1 (EUROFUNG)-RELATED"/>
    <property type="match status" value="1"/>
</dbReference>
<proteinExistence type="predicted"/>
<name>A0A6J7UP36_9ZZZZ</name>
<dbReference type="AlphaFoldDB" id="A0A6J7UP36"/>
<dbReference type="GO" id="GO:0016878">
    <property type="term" value="F:acid-thiol ligase activity"/>
    <property type="evidence" value="ECO:0007669"/>
    <property type="project" value="UniProtKB-ARBA"/>
</dbReference>
<evidence type="ECO:0000259" key="2">
    <source>
        <dbReference type="Pfam" id="PF13193"/>
    </source>
</evidence>
<dbReference type="SUPFAM" id="SSF56801">
    <property type="entry name" value="Acetyl-CoA synthetase-like"/>
    <property type="match status" value="1"/>
</dbReference>
<dbReference type="InterPro" id="IPR025110">
    <property type="entry name" value="AMP-bd_C"/>
</dbReference>
<gene>
    <name evidence="3" type="ORF">UFOPK4347_01557</name>
</gene>
<dbReference type="InterPro" id="IPR050237">
    <property type="entry name" value="ATP-dep_AMP-bd_enzyme"/>
</dbReference>
<dbReference type="InterPro" id="IPR020845">
    <property type="entry name" value="AMP-binding_CS"/>
</dbReference>
<dbReference type="NCBIfam" id="NF005863">
    <property type="entry name" value="PRK07798.1"/>
    <property type="match status" value="1"/>
</dbReference>
<feature type="domain" description="AMP-binding enzyme C-terminal" evidence="2">
    <location>
        <begin position="436"/>
        <end position="511"/>
    </location>
</feature>
<dbReference type="InterPro" id="IPR042099">
    <property type="entry name" value="ANL_N_sf"/>
</dbReference>
<sequence>MWEFHAARFPEVTAQTHGDRTSTWAEFNANANGIANTLLAAGVKQQDKVAQYMHNCPEFLESMFGLFKISLVPVNTNYRYTEDELAYLWDNSDAVAVVFHASYTDRCAAVRARVPNVKTWIWVDDGSQPCPEWAVPYNTAATSNQAPAIAPWPRSGDDMYFLYTGGTTGMPKGVMWRQDDIIASLDAPSKRPLPALKDYDALGARVSKPGAVNMPAAPLMHGTGAFNAMWNLCLGGSIATMTSRTFDAQELLAVVASARVNSVSIVGDAFAKPILRALDENPGKYDISSLKMIVSSGVMWSAETKAGLLRHNEKLILIDSLGSSEAIGMAAATTTADSASSTATFKLGPNTRVVHEDGRDVVPGSGERGRVALRGRTPMGYYKDEAKSATTFITIDNIRYSIPGDFAEVDADGTVRLLGRGSQCINTGGEKVYPEEVEEVLKTHPSVLDAAVVGLPDERFGEAITALVEARPGQSIDAQTLIAHVRSTLAPYKSPKSVITVATIGRAPNGKLDYKRLKQEAIDSLKA</sequence>
<feature type="domain" description="AMP-dependent synthetase/ligase" evidence="1">
    <location>
        <begin position="4"/>
        <end position="382"/>
    </location>
</feature>
<protein>
    <submittedName>
        <fullName evidence="3">Unannotated protein</fullName>
    </submittedName>
</protein>
<dbReference type="Gene3D" id="3.40.50.12780">
    <property type="entry name" value="N-terminal domain of ligase-like"/>
    <property type="match status" value="1"/>
</dbReference>
<accession>A0A6J7UP36</accession>
<evidence type="ECO:0000259" key="1">
    <source>
        <dbReference type="Pfam" id="PF00501"/>
    </source>
</evidence>
<evidence type="ECO:0000313" key="3">
    <source>
        <dbReference type="EMBL" id="CAB5067721.1"/>
    </source>
</evidence>
<dbReference type="Gene3D" id="3.30.300.30">
    <property type="match status" value="1"/>
</dbReference>
<dbReference type="PROSITE" id="PS00455">
    <property type="entry name" value="AMP_BINDING"/>
    <property type="match status" value="1"/>
</dbReference>
<dbReference type="EMBL" id="CAFBQU010000065">
    <property type="protein sequence ID" value="CAB5067721.1"/>
    <property type="molecule type" value="Genomic_DNA"/>
</dbReference>
<organism evidence="3">
    <name type="scientific">freshwater metagenome</name>
    <dbReference type="NCBI Taxonomy" id="449393"/>
    <lineage>
        <taxon>unclassified sequences</taxon>
        <taxon>metagenomes</taxon>
        <taxon>ecological metagenomes</taxon>
    </lineage>
</organism>
<dbReference type="Pfam" id="PF00501">
    <property type="entry name" value="AMP-binding"/>
    <property type="match status" value="1"/>
</dbReference>
<dbReference type="InterPro" id="IPR000873">
    <property type="entry name" value="AMP-dep_synth/lig_dom"/>
</dbReference>
<dbReference type="InterPro" id="IPR045851">
    <property type="entry name" value="AMP-bd_C_sf"/>
</dbReference>
<reference evidence="3" key="1">
    <citation type="submission" date="2020-05" db="EMBL/GenBank/DDBJ databases">
        <authorList>
            <person name="Chiriac C."/>
            <person name="Salcher M."/>
            <person name="Ghai R."/>
            <person name="Kavagutti S V."/>
        </authorList>
    </citation>
    <scope>NUCLEOTIDE SEQUENCE</scope>
</reference>
<dbReference type="PANTHER" id="PTHR43767">
    <property type="entry name" value="LONG-CHAIN-FATTY-ACID--COA LIGASE"/>
    <property type="match status" value="1"/>
</dbReference>